<dbReference type="EMBL" id="JAGSOT010000023">
    <property type="protein sequence ID" value="MBR7796201.1"/>
    <property type="molecule type" value="Genomic_DNA"/>
</dbReference>
<protein>
    <recommendedName>
        <fullName evidence="5">Zinc ribbon domain-containing protein</fullName>
    </recommendedName>
</protein>
<evidence type="ECO:0000256" key="2">
    <source>
        <dbReference type="SAM" id="Phobius"/>
    </source>
</evidence>
<evidence type="ECO:0008006" key="5">
    <source>
        <dbReference type="Google" id="ProtNLM"/>
    </source>
</evidence>
<accession>A0A941IB96</accession>
<evidence type="ECO:0000313" key="4">
    <source>
        <dbReference type="Proteomes" id="UP000675284"/>
    </source>
</evidence>
<feature type="region of interest" description="Disordered" evidence="1">
    <location>
        <begin position="28"/>
        <end position="57"/>
    </location>
</feature>
<keyword evidence="4" id="KW-1185">Reference proteome</keyword>
<evidence type="ECO:0000313" key="3">
    <source>
        <dbReference type="EMBL" id="MBR7796201.1"/>
    </source>
</evidence>
<keyword evidence="2" id="KW-0472">Membrane</keyword>
<feature type="transmembrane region" description="Helical" evidence="2">
    <location>
        <begin position="167"/>
        <end position="187"/>
    </location>
</feature>
<name>A0A941IB96_9BACI</name>
<keyword evidence="2" id="KW-1133">Transmembrane helix</keyword>
<feature type="transmembrane region" description="Helical" evidence="2">
    <location>
        <begin position="193"/>
        <end position="213"/>
    </location>
</feature>
<sequence>MLCPSCGQETEKGKFCTNCGALLADEPAASAEPEENKEQEIHHEQAHSGASQKKENDFTATVKKESANFGAFFIRLIKAPSKAKNITSHELVPGVITMVLFSVLIALGTYLVMMQIGSMFMTVNFLDGFILPLLQFLVLFVIVSGLTFAASKLTAQSLTIYDVLAKTGAYTVPYMFIYVLGILLSLINLPFAGTFFFVSLLGPILFIPTLILLEKPAKGYDRIYVLIGLYLVSFILSGLLLQNVVGTFFGGFMDSIFSGF</sequence>
<feature type="transmembrane region" description="Helical" evidence="2">
    <location>
        <begin position="133"/>
        <end position="155"/>
    </location>
</feature>
<dbReference type="Proteomes" id="UP000675284">
    <property type="component" value="Unassembled WGS sequence"/>
</dbReference>
<feature type="compositionally biased region" description="Basic and acidic residues" evidence="1">
    <location>
        <begin position="34"/>
        <end position="57"/>
    </location>
</feature>
<evidence type="ECO:0000256" key="1">
    <source>
        <dbReference type="SAM" id="MobiDB-lite"/>
    </source>
</evidence>
<proteinExistence type="predicted"/>
<dbReference type="AlphaFoldDB" id="A0A941IB96"/>
<gene>
    <name evidence="3" type="ORF">KCX74_09110</name>
</gene>
<comment type="caution">
    <text evidence="3">The sequence shown here is derived from an EMBL/GenBank/DDBJ whole genome shotgun (WGS) entry which is preliminary data.</text>
</comment>
<keyword evidence="2" id="KW-0812">Transmembrane</keyword>
<organism evidence="3 4">
    <name type="scientific">Virgibacillus salarius</name>
    <dbReference type="NCBI Taxonomy" id="447199"/>
    <lineage>
        <taxon>Bacteria</taxon>
        <taxon>Bacillati</taxon>
        <taxon>Bacillota</taxon>
        <taxon>Bacilli</taxon>
        <taxon>Bacillales</taxon>
        <taxon>Bacillaceae</taxon>
        <taxon>Virgibacillus</taxon>
    </lineage>
</organism>
<feature type="transmembrane region" description="Helical" evidence="2">
    <location>
        <begin position="91"/>
        <end position="113"/>
    </location>
</feature>
<reference evidence="3" key="1">
    <citation type="submission" date="2021-04" db="EMBL/GenBank/DDBJ databases">
        <title>Isolation and polyphasic classification of algal microorganism.</title>
        <authorList>
            <person name="Wang S."/>
        </authorList>
    </citation>
    <scope>NUCLEOTIDE SEQUENCE</scope>
    <source>
        <strain evidence="3">720a</strain>
    </source>
</reference>
<dbReference type="RefSeq" id="WP_166530318.1">
    <property type="nucleotide sequence ID" value="NZ_JAGSOT010000023.1"/>
</dbReference>
<feature type="transmembrane region" description="Helical" evidence="2">
    <location>
        <begin position="225"/>
        <end position="245"/>
    </location>
</feature>